<protein>
    <recommendedName>
        <fullName evidence="3 9">4-diphosphocytidyl-2-C-methyl-D-erythritol kinase</fullName>
        <shortName evidence="9">CMK</shortName>
        <ecNumber evidence="2 9">2.7.1.148</ecNumber>
    </recommendedName>
    <alternativeName>
        <fullName evidence="8 9">4-(cytidine-5'-diphospho)-2-C-methyl-D-erythritol kinase</fullName>
    </alternativeName>
</protein>
<dbReference type="InterPro" id="IPR004424">
    <property type="entry name" value="IspE"/>
</dbReference>
<name>A0A9D9IX12_9BACT</name>
<evidence type="ECO:0000256" key="4">
    <source>
        <dbReference type="ARBA" id="ARBA00022679"/>
    </source>
</evidence>
<evidence type="ECO:0000256" key="1">
    <source>
        <dbReference type="ARBA" id="ARBA00009684"/>
    </source>
</evidence>
<evidence type="ECO:0000256" key="2">
    <source>
        <dbReference type="ARBA" id="ARBA00012052"/>
    </source>
</evidence>
<dbReference type="GO" id="GO:0050515">
    <property type="term" value="F:4-(cytidine 5'-diphospho)-2-C-methyl-D-erythritol kinase activity"/>
    <property type="evidence" value="ECO:0007669"/>
    <property type="project" value="UniProtKB-UniRule"/>
</dbReference>
<feature type="active site" evidence="9">
    <location>
        <position position="8"/>
    </location>
</feature>
<proteinExistence type="inferred from homology"/>
<comment type="function">
    <text evidence="9">Catalyzes the phosphorylation of the position 2 hydroxy group of 4-diphosphocytidyl-2C-methyl-D-erythritol.</text>
</comment>
<dbReference type="PANTHER" id="PTHR43527">
    <property type="entry name" value="4-DIPHOSPHOCYTIDYL-2-C-METHYL-D-ERYTHRITOL KINASE, CHLOROPLASTIC"/>
    <property type="match status" value="1"/>
</dbReference>
<dbReference type="InterPro" id="IPR036554">
    <property type="entry name" value="GHMP_kinase_C_sf"/>
</dbReference>
<dbReference type="EC" id="2.7.1.148" evidence="2 9"/>
<gene>
    <name evidence="9 12" type="primary">ispE</name>
    <name evidence="12" type="ORF">IAB76_00855</name>
</gene>
<comment type="pathway">
    <text evidence="9">Isoprenoid biosynthesis; isopentenyl diphosphate biosynthesis via DXP pathway; isopentenyl diphosphate from 1-deoxy-D-xylulose 5-phosphate: step 3/6.</text>
</comment>
<dbReference type="Gene3D" id="3.30.230.10">
    <property type="match status" value="1"/>
</dbReference>
<keyword evidence="7 9" id="KW-0067">ATP-binding</keyword>
<dbReference type="EMBL" id="JADILW010000011">
    <property type="protein sequence ID" value="MBO8479650.1"/>
    <property type="molecule type" value="Genomic_DNA"/>
</dbReference>
<dbReference type="InterPro" id="IPR014721">
    <property type="entry name" value="Ribsml_uS5_D2-typ_fold_subgr"/>
</dbReference>
<dbReference type="Pfam" id="PF00288">
    <property type="entry name" value="GHMP_kinases_N"/>
    <property type="match status" value="1"/>
</dbReference>
<evidence type="ECO:0000256" key="8">
    <source>
        <dbReference type="ARBA" id="ARBA00032554"/>
    </source>
</evidence>
<feature type="domain" description="GHMP kinase N-terminal" evidence="10">
    <location>
        <begin position="67"/>
        <end position="140"/>
    </location>
</feature>
<dbReference type="PANTHER" id="PTHR43527:SF2">
    <property type="entry name" value="4-DIPHOSPHOCYTIDYL-2-C-METHYL-D-ERYTHRITOL KINASE, CHLOROPLASTIC"/>
    <property type="match status" value="1"/>
</dbReference>
<dbReference type="InterPro" id="IPR013750">
    <property type="entry name" value="GHMP_kinase_C_dom"/>
</dbReference>
<organism evidence="12 13">
    <name type="scientific">Candidatus Cryptobacteroides avistercoris</name>
    <dbReference type="NCBI Taxonomy" id="2840758"/>
    <lineage>
        <taxon>Bacteria</taxon>
        <taxon>Pseudomonadati</taxon>
        <taxon>Bacteroidota</taxon>
        <taxon>Bacteroidia</taxon>
        <taxon>Bacteroidales</taxon>
        <taxon>Candidatus Cryptobacteroides</taxon>
    </lineage>
</organism>
<dbReference type="PIRSF" id="PIRSF010376">
    <property type="entry name" value="IspE"/>
    <property type="match status" value="1"/>
</dbReference>
<feature type="domain" description="GHMP kinase C-terminal" evidence="11">
    <location>
        <begin position="207"/>
        <end position="254"/>
    </location>
</feature>
<evidence type="ECO:0000256" key="7">
    <source>
        <dbReference type="ARBA" id="ARBA00022840"/>
    </source>
</evidence>
<feature type="active site" evidence="9">
    <location>
        <position position="133"/>
    </location>
</feature>
<comment type="caution">
    <text evidence="12">The sequence shown here is derived from an EMBL/GenBank/DDBJ whole genome shotgun (WGS) entry which is preliminary data.</text>
</comment>
<reference evidence="12" key="2">
    <citation type="journal article" date="2021" name="PeerJ">
        <title>Extensive microbial diversity within the chicken gut microbiome revealed by metagenomics and culture.</title>
        <authorList>
            <person name="Gilroy R."/>
            <person name="Ravi A."/>
            <person name="Getino M."/>
            <person name="Pursley I."/>
            <person name="Horton D.L."/>
            <person name="Alikhan N.F."/>
            <person name="Baker D."/>
            <person name="Gharbi K."/>
            <person name="Hall N."/>
            <person name="Watson M."/>
            <person name="Adriaenssens E.M."/>
            <person name="Foster-Nyarko E."/>
            <person name="Jarju S."/>
            <person name="Secka A."/>
            <person name="Antonio M."/>
            <person name="Oren A."/>
            <person name="Chaudhuri R.R."/>
            <person name="La Ragione R."/>
            <person name="Hildebrand F."/>
            <person name="Pallen M.J."/>
        </authorList>
    </citation>
    <scope>NUCLEOTIDE SEQUENCE</scope>
    <source>
        <strain evidence="12">B3-1481</strain>
    </source>
</reference>
<dbReference type="NCBIfam" id="TIGR00154">
    <property type="entry name" value="ispE"/>
    <property type="match status" value="1"/>
</dbReference>
<evidence type="ECO:0000313" key="13">
    <source>
        <dbReference type="Proteomes" id="UP000823769"/>
    </source>
</evidence>
<dbReference type="SUPFAM" id="SSF55060">
    <property type="entry name" value="GHMP Kinase, C-terminal domain"/>
    <property type="match status" value="1"/>
</dbReference>
<dbReference type="Proteomes" id="UP000823769">
    <property type="component" value="Unassembled WGS sequence"/>
</dbReference>
<dbReference type="InterPro" id="IPR006204">
    <property type="entry name" value="GHMP_kinase_N_dom"/>
</dbReference>
<dbReference type="InterPro" id="IPR020568">
    <property type="entry name" value="Ribosomal_Su5_D2-typ_SF"/>
</dbReference>
<evidence type="ECO:0000256" key="9">
    <source>
        <dbReference type="HAMAP-Rule" id="MF_00061"/>
    </source>
</evidence>
<keyword evidence="5 9" id="KW-0547">Nucleotide-binding</keyword>
<evidence type="ECO:0000256" key="6">
    <source>
        <dbReference type="ARBA" id="ARBA00022777"/>
    </source>
</evidence>
<accession>A0A9D9IX12</accession>
<dbReference type="GO" id="GO:0016114">
    <property type="term" value="P:terpenoid biosynthetic process"/>
    <property type="evidence" value="ECO:0007669"/>
    <property type="project" value="UniProtKB-UniRule"/>
</dbReference>
<dbReference type="GO" id="GO:0005524">
    <property type="term" value="F:ATP binding"/>
    <property type="evidence" value="ECO:0007669"/>
    <property type="project" value="UniProtKB-UniRule"/>
</dbReference>
<dbReference type="GO" id="GO:0019288">
    <property type="term" value="P:isopentenyl diphosphate biosynthetic process, methylerythritol 4-phosphate pathway"/>
    <property type="evidence" value="ECO:0007669"/>
    <property type="project" value="UniProtKB-UniRule"/>
</dbReference>
<dbReference type="Pfam" id="PF08544">
    <property type="entry name" value="GHMP_kinases_C"/>
    <property type="match status" value="1"/>
</dbReference>
<evidence type="ECO:0000256" key="5">
    <source>
        <dbReference type="ARBA" id="ARBA00022741"/>
    </source>
</evidence>
<evidence type="ECO:0000259" key="10">
    <source>
        <dbReference type="Pfam" id="PF00288"/>
    </source>
</evidence>
<dbReference type="AlphaFoldDB" id="A0A9D9IX12"/>
<keyword evidence="4 9" id="KW-0808">Transferase</keyword>
<dbReference type="Gene3D" id="3.30.70.890">
    <property type="entry name" value="GHMP kinase, C-terminal domain"/>
    <property type="match status" value="1"/>
</dbReference>
<comment type="catalytic activity">
    <reaction evidence="9">
        <text>4-CDP-2-C-methyl-D-erythritol + ATP = 4-CDP-2-C-methyl-D-erythritol 2-phosphate + ADP + H(+)</text>
        <dbReference type="Rhea" id="RHEA:18437"/>
        <dbReference type="ChEBI" id="CHEBI:15378"/>
        <dbReference type="ChEBI" id="CHEBI:30616"/>
        <dbReference type="ChEBI" id="CHEBI:57823"/>
        <dbReference type="ChEBI" id="CHEBI:57919"/>
        <dbReference type="ChEBI" id="CHEBI:456216"/>
        <dbReference type="EC" id="2.7.1.148"/>
    </reaction>
</comment>
<evidence type="ECO:0000256" key="3">
    <source>
        <dbReference type="ARBA" id="ARBA00017473"/>
    </source>
</evidence>
<dbReference type="SUPFAM" id="SSF54211">
    <property type="entry name" value="Ribosomal protein S5 domain 2-like"/>
    <property type="match status" value="1"/>
</dbReference>
<keyword evidence="9" id="KW-0414">Isoprene biosynthesis</keyword>
<feature type="binding site" evidence="9">
    <location>
        <begin position="91"/>
        <end position="101"/>
    </location>
    <ligand>
        <name>ATP</name>
        <dbReference type="ChEBI" id="CHEBI:30616"/>
    </ligand>
</feature>
<dbReference type="HAMAP" id="MF_00061">
    <property type="entry name" value="IspE"/>
    <property type="match status" value="1"/>
</dbReference>
<evidence type="ECO:0000259" key="11">
    <source>
        <dbReference type="Pfam" id="PF08544"/>
    </source>
</evidence>
<keyword evidence="6 9" id="KW-0418">Kinase</keyword>
<reference evidence="12" key="1">
    <citation type="submission" date="2020-10" db="EMBL/GenBank/DDBJ databases">
        <authorList>
            <person name="Gilroy R."/>
        </authorList>
    </citation>
    <scope>NUCLEOTIDE SEQUENCE</scope>
    <source>
        <strain evidence="12">B3-1481</strain>
    </source>
</reference>
<sequence>MKAYPNVKINLGLSILRKRPDGYHDIETLFVPYHGLRDELEIEVCGGPGDRISLEGGGWDPQSDLSMKAVKLLRRDFDFPPVEVRLRKHAPAGAGLGGGSSDAAFALRMLNDMFSLGLGDASLAAYAAELGSDCPFFIYNRPMTGEGRGEILSDYALDLEDWRIEIRIPEGVHVSTRDAYSRVVPRECEPGGRMPLREALALPVERWRDALVNDFEPSVFALWPQVEAEKRRFYEEGAVYASMSGSGSSVFGIFRR</sequence>
<evidence type="ECO:0000313" key="12">
    <source>
        <dbReference type="EMBL" id="MBO8479650.1"/>
    </source>
</evidence>
<comment type="similarity">
    <text evidence="1 9">Belongs to the GHMP kinase family. IspE subfamily.</text>
</comment>